<dbReference type="PROSITE" id="PS50157">
    <property type="entry name" value="ZINC_FINGER_C2H2_2"/>
    <property type="match status" value="1"/>
</dbReference>
<dbReference type="PROSITE" id="PS00028">
    <property type="entry name" value="ZINC_FINGER_C2H2_1"/>
    <property type="match status" value="1"/>
</dbReference>
<dbReference type="Gene3D" id="3.30.160.60">
    <property type="entry name" value="Classic Zinc Finger"/>
    <property type="match status" value="1"/>
</dbReference>
<name>A0A022RGD3_ERYGU</name>
<gene>
    <name evidence="10" type="ORF">MIMGU_mgv1a020243mg</name>
</gene>
<dbReference type="STRING" id="4155.A0A022RGD3"/>
<keyword evidence="11" id="KW-1185">Reference proteome</keyword>
<dbReference type="EMBL" id="KI630456">
    <property type="protein sequence ID" value="EYU39059.1"/>
    <property type="molecule type" value="Genomic_DNA"/>
</dbReference>
<dbReference type="GO" id="GO:0000976">
    <property type="term" value="F:transcription cis-regulatory region binding"/>
    <property type="evidence" value="ECO:0000318"/>
    <property type="project" value="GO_Central"/>
</dbReference>
<keyword evidence="1" id="KW-0479">Metal-binding</keyword>
<dbReference type="PANTHER" id="PTHR45988:SF90">
    <property type="entry name" value="ZINC FINGER PROTEIN ZAT10-LIKE"/>
    <property type="match status" value="1"/>
</dbReference>
<dbReference type="InterPro" id="IPR013087">
    <property type="entry name" value="Znf_C2H2_type"/>
</dbReference>
<keyword evidence="5" id="KW-0805">Transcription regulation</keyword>
<dbReference type="GO" id="GO:0005634">
    <property type="term" value="C:nucleus"/>
    <property type="evidence" value="ECO:0000318"/>
    <property type="project" value="GO_Central"/>
</dbReference>
<evidence type="ECO:0000313" key="10">
    <source>
        <dbReference type="EMBL" id="EYU39059.1"/>
    </source>
</evidence>
<keyword evidence="3 7" id="KW-0863">Zinc-finger</keyword>
<evidence type="ECO:0000256" key="4">
    <source>
        <dbReference type="ARBA" id="ARBA00022833"/>
    </source>
</evidence>
<reference evidence="10 11" key="1">
    <citation type="journal article" date="2013" name="Proc. Natl. Acad. Sci. U.S.A.">
        <title>Fine-scale variation in meiotic recombination in Mimulus inferred from population shotgun sequencing.</title>
        <authorList>
            <person name="Hellsten U."/>
            <person name="Wright K.M."/>
            <person name="Jenkins J."/>
            <person name="Shu S."/>
            <person name="Yuan Y."/>
            <person name="Wessler S.R."/>
            <person name="Schmutz J."/>
            <person name="Willis J.H."/>
            <person name="Rokhsar D.S."/>
        </authorList>
    </citation>
    <scope>NUCLEOTIDE SEQUENCE [LARGE SCALE GENOMIC DNA]</scope>
    <source>
        <strain evidence="11">cv. DUN x IM62</strain>
    </source>
</reference>
<feature type="domain" description="C2H2-type" evidence="9">
    <location>
        <begin position="59"/>
        <end position="86"/>
    </location>
</feature>
<dbReference type="SUPFAM" id="SSF57667">
    <property type="entry name" value="beta-beta-alpha zinc fingers"/>
    <property type="match status" value="1"/>
</dbReference>
<dbReference type="GO" id="GO:0006355">
    <property type="term" value="P:regulation of DNA-templated transcription"/>
    <property type="evidence" value="ECO:0000318"/>
    <property type="project" value="GO_Central"/>
</dbReference>
<feature type="region of interest" description="Disordered" evidence="8">
    <location>
        <begin position="86"/>
        <end position="107"/>
    </location>
</feature>
<feature type="region of interest" description="Disordered" evidence="8">
    <location>
        <begin position="29"/>
        <end position="56"/>
    </location>
</feature>
<dbReference type="InterPro" id="IPR036236">
    <property type="entry name" value="Znf_C2H2_sf"/>
</dbReference>
<organism evidence="10 11">
    <name type="scientific">Erythranthe guttata</name>
    <name type="common">Yellow monkey flower</name>
    <name type="synonym">Mimulus guttatus</name>
    <dbReference type="NCBI Taxonomy" id="4155"/>
    <lineage>
        <taxon>Eukaryota</taxon>
        <taxon>Viridiplantae</taxon>
        <taxon>Streptophyta</taxon>
        <taxon>Embryophyta</taxon>
        <taxon>Tracheophyta</taxon>
        <taxon>Spermatophyta</taxon>
        <taxon>Magnoliopsida</taxon>
        <taxon>eudicotyledons</taxon>
        <taxon>Gunneridae</taxon>
        <taxon>Pentapetalae</taxon>
        <taxon>asterids</taxon>
        <taxon>lamiids</taxon>
        <taxon>Lamiales</taxon>
        <taxon>Phrymaceae</taxon>
        <taxon>Erythranthe</taxon>
    </lineage>
</organism>
<keyword evidence="2" id="KW-0677">Repeat</keyword>
<accession>A0A022RGD3</accession>
<keyword evidence="4" id="KW-0862">Zinc</keyword>
<evidence type="ECO:0000256" key="5">
    <source>
        <dbReference type="ARBA" id="ARBA00023015"/>
    </source>
</evidence>
<dbReference type="GO" id="GO:0003700">
    <property type="term" value="F:DNA-binding transcription factor activity"/>
    <property type="evidence" value="ECO:0000318"/>
    <property type="project" value="GO_Central"/>
</dbReference>
<protein>
    <recommendedName>
        <fullName evidence="9">C2H2-type domain-containing protein</fullName>
    </recommendedName>
</protein>
<proteinExistence type="predicted"/>
<dbReference type="Proteomes" id="UP000030748">
    <property type="component" value="Unassembled WGS sequence"/>
</dbReference>
<dbReference type="Pfam" id="PF13912">
    <property type="entry name" value="zf-C2H2_6"/>
    <property type="match status" value="1"/>
</dbReference>
<evidence type="ECO:0000256" key="7">
    <source>
        <dbReference type="PROSITE-ProRule" id="PRU00042"/>
    </source>
</evidence>
<evidence type="ECO:0000256" key="1">
    <source>
        <dbReference type="ARBA" id="ARBA00022723"/>
    </source>
</evidence>
<evidence type="ECO:0000256" key="3">
    <source>
        <dbReference type="ARBA" id="ARBA00022771"/>
    </source>
</evidence>
<evidence type="ECO:0000256" key="8">
    <source>
        <dbReference type="SAM" id="MobiDB-lite"/>
    </source>
</evidence>
<evidence type="ECO:0000259" key="9">
    <source>
        <dbReference type="PROSITE" id="PS50157"/>
    </source>
</evidence>
<evidence type="ECO:0000313" key="11">
    <source>
        <dbReference type="Proteomes" id="UP000030748"/>
    </source>
</evidence>
<dbReference type="AlphaFoldDB" id="A0A022RGD3"/>
<dbReference type="InterPro" id="IPR044653">
    <property type="entry name" value="AZF1/2/3-like"/>
</dbReference>
<dbReference type="GO" id="GO:0008270">
    <property type="term" value="F:zinc ion binding"/>
    <property type="evidence" value="ECO:0007669"/>
    <property type="project" value="UniProtKB-KW"/>
</dbReference>
<keyword evidence="6" id="KW-0804">Transcription</keyword>
<sequence>LKIIPPRRPDIVTDDEIVAVEVLMMLASGKDFSSPPSDSQTTTNRSDAASDQNRSGRAHECSICHKVFSTGQALGGHKTTHRNTIKFKSSHGGPPCNSPTPIPAPKTVISINDNISLKKRKRNNNSDSSDEAASTWVARSIDLNLPPEPEFSPSAAII</sequence>
<feature type="compositionally biased region" description="Polar residues" evidence="8">
    <location>
        <begin position="34"/>
        <end position="55"/>
    </location>
</feature>
<dbReference type="PANTHER" id="PTHR45988">
    <property type="entry name" value="C2H2 TYPE ZINC FINGER TRANSCRIPTION FACTOR FAMILY-RELATED"/>
    <property type="match status" value="1"/>
</dbReference>
<evidence type="ECO:0000256" key="2">
    <source>
        <dbReference type="ARBA" id="ARBA00022737"/>
    </source>
</evidence>
<feature type="non-terminal residue" evidence="10">
    <location>
        <position position="1"/>
    </location>
</feature>
<evidence type="ECO:0000256" key="6">
    <source>
        <dbReference type="ARBA" id="ARBA00023163"/>
    </source>
</evidence>